<keyword evidence="2" id="KW-0560">Oxidoreductase</keyword>
<keyword evidence="2" id="KW-0575">Peroxidase</keyword>
<dbReference type="NCBIfam" id="TIGR03562">
    <property type="entry name" value="osmo_induc_OsmC"/>
    <property type="match status" value="1"/>
</dbReference>
<dbReference type="GO" id="GO:0004601">
    <property type="term" value="F:peroxidase activity"/>
    <property type="evidence" value="ECO:0007669"/>
    <property type="project" value="UniProtKB-KW"/>
</dbReference>
<dbReference type="EC" id="1.11.1.-" evidence="2"/>
<dbReference type="InterPro" id="IPR015946">
    <property type="entry name" value="KH_dom-like_a/b"/>
</dbReference>
<sequence>MAARKSSARWNGSLKEGKGSMKLGSGAYEGPYSFPSRFEEGDGTNPEELIAAAHAGCYSMAFSATLGKSGFTPDSVHTTATVHLEAVEGGFGITKIDLVMEATIPDIDEAKFQEIAEAAKVGCPVSKALAGPAISLQATLKK</sequence>
<evidence type="ECO:0000313" key="3">
    <source>
        <dbReference type="Proteomes" id="UP001157733"/>
    </source>
</evidence>
<name>A0ABM9HHC2_9BACT</name>
<dbReference type="InterPro" id="IPR003718">
    <property type="entry name" value="OsmC/Ohr_fam"/>
</dbReference>
<proteinExistence type="predicted"/>
<dbReference type="PANTHER" id="PTHR42830:SF1">
    <property type="entry name" value="OSMOTICALLY INDUCIBLE FAMILY PROTEIN"/>
    <property type="match status" value="1"/>
</dbReference>
<dbReference type="EMBL" id="OX336137">
    <property type="protein sequence ID" value="CAI2719726.1"/>
    <property type="molecule type" value="Genomic_DNA"/>
</dbReference>
<dbReference type="SUPFAM" id="SSF82784">
    <property type="entry name" value="OsmC-like"/>
    <property type="match status" value="1"/>
</dbReference>
<reference evidence="2 3" key="1">
    <citation type="submission" date="2022-09" db="EMBL/GenBank/DDBJ databases">
        <authorList>
            <person name="Kop L."/>
        </authorList>
    </citation>
    <scope>NUCLEOTIDE SEQUENCE [LARGE SCALE GENOMIC DNA]</scope>
    <source>
        <strain evidence="2 3">347</strain>
    </source>
</reference>
<feature type="region of interest" description="Disordered" evidence="1">
    <location>
        <begin position="1"/>
        <end position="25"/>
    </location>
</feature>
<dbReference type="PANTHER" id="PTHR42830">
    <property type="entry name" value="OSMOTICALLY INDUCIBLE FAMILY PROTEIN"/>
    <property type="match status" value="1"/>
</dbReference>
<dbReference type="InterPro" id="IPR019904">
    <property type="entry name" value="Peroxiredoxin_OsmC"/>
</dbReference>
<keyword evidence="3" id="KW-1185">Reference proteome</keyword>
<evidence type="ECO:0000313" key="2">
    <source>
        <dbReference type="EMBL" id="CAI2719726.1"/>
    </source>
</evidence>
<dbReference type="InterPro" id="IPR036102">
    <property type="entry name" value="OsmC/Ohrsf"/>
</dbReference>
<dbReference type="Pfam" id="PF02566">
    <property type="entry name" value="OsmC"/>
    <property type="match status" value="1"/>
</dbReference>
<dbReference type="RefSeq" id="WP_282012537.1">
    <property type="nucleotide sequence ID" value="NZ_OX336137.1"/>
</dbReference>
<dbReference type="Gene3D" id="3.30.300.20">
    <property type="match status" value="1"/>
</dbReference>
<organism evidence="2 3">
    <name type="scientific">Nitrospina watsonii</name>
    <dbReference type="NCBI Taxonomy" id="1323948"/>
    <lineage>
        <taxon>Bacteria</taxon>
        <taxon>Pseudomonadati</taxon>
        <taxon>Nitrospinota/Tectimicrobiota group</taxon>
        <taxon>Nitrospinota</taxon>
        <taxon>Nitrospinia</taxon>
        <taxon>Nitrospinales</taxon>
        <taxon>Nitrospinaceae</taxon>
        <taxon>Nitrospina</taxon>
    </lineage>
</organism>
<dbReference type="InterPro" id="IPR052707">
    <property type="entry name" value="OsmC_Ohr_Peroxiredoxin"/>
</dbReference>
<evidence type="ECO:0000256" key="1">
    <source>
        <dbReference type="SAM" id="MobiDB-lite"/>
    </source>
</evidence>
<dbReference type="Proteomes" id="UP001157733">
    <property type="component" value="Chromosome"/>
</dbReference>
<protein>
    <submittedName>
        <fullName evidence="2">Osmotically inducible peroxiredoxin</fullName>
        <ecNumber evidence="2">1.11.1.-</ecNumber>
    </submittedName>
</protein>
<gene>
    <name evidence="2" type="primary">osmC</name>
    <name evidence="2" type="ORF">NSPWAT_2870</name>
</gene>
<accession>A0ABM9HHC2</accession>